<dbReference type="AlphaFoldDB" id="A0AAV7N7Q3"/>
<protein>
    <submittedName>
        <fullName evidence="1">Uncharacterized protein</fullName>
    </submittedName>
</protein>
<evidence type="ECO:0000313" key="1">
    <source>
        <dbReference type="EMBL" id="KAJ1110373.1"/>
    </source>
</evidence>
<dbReference type="EMBL" id="JANPWB010000013">
    <property type="protein sequence ID" value="KAJ1110373.1"/>
    <property type="molecule type" value="Genomic_DNA"/>
</dbReference>
<comment type="caution">
    <text evidence="1">The sequence shown here is derived from an EMBL/GenBank/DDBJ whole genome shotgun (WGS) entry which is preliminary data.</text>
</comment>
<evidence type="ECO:0000313" key="2">
    <source>
        <dbReference type="Proteomes" id="UP001066276"/>
    </source>
</evidence>
<name>A0AAV7N7Q3_PLEWA</name>
<reference evidence="1" key="1">
    <citation type="journal article" date="2022" name="bioRxiv">
        <title>Sequencing and chromosome-scale assembly of the giantPleurodeles waltlgenome.</title>
        <authorList>
            <person name="Brown T."/>
            <person name="Elewa A."/>
            <person name="Iarovenko S."/>
            <person name="Subramanian E."/>
            <person name="Araus A.J."/>
            <person name="Petzold A."/>
            <person name="Susuki M."/>
            <person name="Suzuki K.-i.T."/>
            <person name="Hayashi T."/>
            <person name="Toyoda A."/>
            <person name="Oliveira C."/>
            <person name="Osipova E."/>
            <person name="Leigh N.D."/>
            <person name="Simon A."/>
            <person name="Yun M.H."/>
        </authorList>
    </citation>
    <scope>NUCLEOTIDE SEQUENCE</scope>
    <source>
        <strain evidence="1">20211129_DDA</strain>
        <tissue evidence="1">Liver</tissue>
    </source>
</reference>
<gene>
    <name evidence="1" type="ORF">NDU88_007725</name>
</gene>
<accession>A0AAV7N7Q3</accession>
<dbReference type="Proteomes" id="UP001066276">
    <property type="component" value="Chromosome 9"/>
</dbReference>
<sequence>MSRRTRGDAKLRAMEGACKAGVRGGMQSCAPCPSHATEHEGACEALRHALPMPGGRVGMQRPAPMSFQRQGGRGPLQSSAKMPGRTRALAKLYAKAREDESACKALRKVLPVQGGPGGMQSSAQCPSMSERTRGHAPLCGNVLPMPGETRALAKLCAMPGRTWSFKLCANVLPMPGRTRGLPICCSNVLPVERSQALR</sequence>
<proteinExistence type="predicted"/>
<keyword evidence="2" id="KW-1185">Reference proteome</keyword>
<organism evidence="1 2">
    <name type="scientific">Pleurodeles waltl</name>
    <name type="common">Iberian ribbed newt</name>
    <dbReference type="NCBI Taxonomy" id="8319"/>
    <lineage>
        <taxon>Eukaryota</taxon>
        <taxon>Metazoa</taxon>
        <taxon>Chordata</taxon>
        <taxon>Craniata</taxon>
        <taxon>Vertebrata</taxon>
        <taxon>Euteleostomi</taxon>
        <taxon>Amphibia</taxon>
        <taxon>Batrachia</taxon>
        <taxon>Caudata</taxon>
        <taxon>Salamandroidea</taxon>
        <taxon>Salamandridae</taxon>
        <taxon>Pleurodelinae</taxon>
        <taxon>Pleurodeles</taxon>
    </lineage>
</organism>